<dbReference type="EMBL" id="WOCD01000003">
    <property type="protein sequence ID" value="MUH72265.1"/>
    <property type="molecule type" value="Genomic_DNA"/>
</dbReference>
<organism evidence="2 3">
    <name type="scientific">Psychrosphaera haliotis</name>
    <dbReference type="NCBI Taxonomy" id="555083"/>
    <lineage>
        <taxon>Bacteria</taxon>
        <taxon>Pseudomonadati</taxon>
        <taxon>Pseudomonadota</taxon>
        <taxon>Gammaproteobacteria</taxon>
        <taxon>Alteromonadales</taxon>
        <taxon>Pseudoalteromonadaceae</taxon>
        <taxon>Psychrosphaera</taxon>
    </lineage>
</organism>
<gene>
    <name evidence="2" type="ORF">GNP35_07115</name>
</gene>
<evidence type="ECO:0008006" key="4">
    <source>
        <dbReference type="Google" id="ProtNLM"/>
    </source>
</evidence>
<dbReference type="RefSeq" id="WP_155695458.1">
    <property type="nucleotide sequence ID" value="NZ_WOCD01000003.1"/>
</dbReference>
<dbReference type="GO" id="GO:0030638">
    <property type="term" value="P:polyketide metabolic process"/>
    <property type="evidence" value="ECO:0007669"/>
    <property type="project" value="InterPro"/>
</dbReference>
<sequence>MNKLNHLLTTTLLATSVLGSVTMANAEDITNRDKAIAVISSIETGDKKALAFINSKQYTQHNLSVGDGISGFGAVLQQIPKGEAKAKVIRAIQDGDYVALHTKYNFFGPKSGFDIFRFDNGLIVEHWDNLQEISKPNPSGRTQFDGITNIVDLDKTNANKALVRDFVQEILIGGNMATISNFIGAKESDYLQHNVAVADGLEGLSSALVALAKAGKPMVFEKNHLIIGEGNFVLSVSEGLFMNQKVSFYDLFRIENNKIVEHWDTIESIPSRSEWKNENGKFGFM</sequence>
<feature type="signal peptide" evidence="1">
    <location>
        <begin position="1"/>
        <end position="26"/>
    </location>
</feature>
<name>A0A6N8F6R6_9GAMM</name>
<dbReference type="InterPro" id="IPR032710">
    <property type="entry name" value="NTF2-like_dom_sf"/>
</dbReference>
<dbReference type="AlphaFoldDB" id="A0A6N8F6R6"/>
<evidence type="ECO:0000313" key="3">
    <source>
        <dbReference type="Proteomes" id="UP000439994"/>
    </source>
</evidence>
<dbReference type="OrthoDB" id="9812089at2"/>
<dbReference type="Gene3D" id="3.10.450.50">
    <property type="match status" value="2"/>
</dbReference>
<keyword evidence="3" id="KW-1185">Reference proteome</keyword>
<protein>
    <recommendedName>
        <fullName evidence="4">SnoaL-like domain-containing protein</fullName>
    </recommendedName>
</protein>
<dbReference type="SUPFAM" id="SSF54427">
    <property type="entry name" value="NTF2-like"/>
    <property type="match status" value="2"/>
</dbReference>
<feature type="chain" id="PRO_5026967357" description="SnoaL-like domain-containing protein" evidence="1">
    <location>
        <begin position="27"/>
        <end position="285"/>
    </location>
</feature>
<keyword evidence="1" id="KW-0732">Signal</keyword>
<dbReference type="InterPro" id="IPR009959">
    <property type="entry name" value="Cyclase_SnoaL-like"/>
</dbReference>
<evidence type="ECO:0000256" key="1">
    <source>
        <dbReference type="SAM" id="SignalP"/>
    </source>
</evidence>
<dbReference type="PANTHER" id="PTHR38436">
    <property type="entry name" value="POLYKETIDE CYCLASE SNOAL-LIKE DOMAIN"/>
    <property type="match status" value="1"/>
</dbReference>
<accession>A0A6N8F6R6</accession>
<reference evidence="2 3" key="1">
    <citation type="submission" date="2019-11" db="EMBL/GenBank/DDBJ databases">
        <title>P. haliotis isolates from Z. marina roots.</title>
        <authorList>
            <person name="Cohen M."/>
            <person name="Jospin G."/>
            <person name="Eisen J.A."/>
            <person name="Coil D.A."/>
        </authorList>
    </citation>
    <scope>NUCLEOTIDE SEQUENCE [LARGE SCALE GENOMIC DNA]</scope>
    <source>
        <strain evidence="2 3">UCD-MCMsp1aY</strain>
    </source>
</reference>
<dbReference type="PANTHER" id="PTHR38436:SF1">
    <property type="entry name" value="ESTER CYCLASE"/>
    <property type="match status" value="1"/>
</dbReference>
<proteinExistence type="predicted"/>
<dbReference type="Proteomes" id="UP000439994">
    <property type="component" value="Unassembled WGS sequence"/>
</dbReference>
<comment type="caution">
    <text evidence="2">The sequence shown here is derived from an EMBL/GenBank/DDBJ whole genome shotgun (WGS) entry which is preliminary data.</text>
</comment>
<evidence type="ECO:0000313" key="2">
    <source>
        <dbReference type="EMBL" id="MUH72265.1"/>
    </source>
</evidence>